<evidence type="ECO:0000313" key="4">
    <source>
        <dbReference type="Proteomes" id="UP001218218"/>
    </source>
</evidence>
<evidence type="ECO:0000256" key="1">
    <source>
        <dbReference type="SAM" id="Phobius"/>
    </source>
</evidence>
<keyword evidence="1" id="KW-0812">Transmembrane</keyword>
<accession>A0AAD7EMI6</accession>
<dbReference type="InterPro" id="IPR045340">
    <property type="entry name" value="DUF6533"/>
</dbReference>
<dbReference type="Pfam" id="PF20151">
    <property type="entry name" value="DUF6533"/>
    <property type="match status" value="1"/>
</dbReference>
<feature type="transmembrane region" description="Helical" evidence="1">
    <location>
        <begin position="164"/>
        <end position="190"/>
    </location>
</feature>
<dbReference type="Proteomes" id="UP001218218">
    <property type="component" value="Unassembled WGS sequence"/>
</dbReference>
<feature type="domain" description="DUF6533" evidence="2">
    <location>
        <begin position="20"/>
        <end position="61"/>
    </location>
</feature>
<reference evidence="3" key="1">
    <citation type="submission" date="2023-03" db="EMBL/GenBank/DDBJ databases">
        <title>Massive genome expansion in bonnet fungi (Mycena s.s.) driven by repeated elements and novel gene families across ecological guilds.</title>
        <authorList>
            <consortium name="Lawrence Berkeley National Laboratory"/>
            <person name="Harder C.B."/>
            <person name="Miyauchi S."/>
            <person name="Viragh M."/>
            <person name="Kuo A."/>
            <person name="Thoen E."/>
            <person name="Andreopoulos B."/>
            <person name="Lu D."/>
            <person name="Skrede I."/>
            <person name="Drula E."/>
            <person name="Henrissat B."/>
            <person name="Morin E."/>
            <person name="Kohler A."/>
            <person name="Barry K."/>
            <person name="LaButti K."/>
            <person name="Morin E."/>
            <person name="Salamov A."/>
            <person name="Lipzen A."/>
            <person name="Mereny Z."/>
            <person name="Hegedus B."/>
            <person name="Baldrian P."/>
            <person name="Stursova M."/>
            <person name="Weitz H."/>
            <person name="Taylor A."/>
            <person name="Grigoriev I.V."/>
            <person name="Nagy L.G."/>
            <person name="Martin F."/>
            <person name="Kauserud H."/>
        </authorList>
    </citation>
    <scope>NUCLEOTIDE SEQUENCE</scope>
    <source>
        <strain evidence="3">CBHHK002</strain>
    </source>
</reference>
<sequence>MSSQAIDTATTHFLRFRLQYSSLALLYYDYALTFPKEVEYIWKQKFRLSTALYIGCRYALLANVLYLLAIENKLGHTLNILNLRCDFWYKVVGALSVLGRLCVIVLFTLRSSAVYGRSKWITLYMSIVGLACMALDITHVPGLRCSGSADLPMYCIESVSAPEMLSITTIIFETSSTFFTVIRCIQALRVMKKVERQRYSIVSILLEQGDYASFFSYSSISIFTVTGVILQYPGFFQRLPNAFTLPLSCTLTARFILHLRKWYATHLNDSKDRVKSGSLAFQAQSSSHSETALTGMIAMEDFGPDPVVLVADDTNRMETQLTHILHRVRENEDDDHCAAGQLCITERENEIV</sequence>
<name>A0AAD7EMI6_9AGAR</name>
<evidence type="ECO:0000313" key="3">
    <source>
        <dbReference type="EMBL" id="KAJ7339980.1"/>
    </source>
</evidence>
<keyword evidence="1" id="KW-1133">Transmembrane helix</keyword>
<feature type="transmembrane region" description="Helical" evidence="1">
    <location>
        <begin position="50"/>
        <end position="68"/>
    </location>
</feature>
<feature type="transmembrane region" description="Helical" evidence="1">
    <location>
        <begin position="88"/>
        <end position="109"/>
    </location>
</feature>
<feature type="transmembrane region" description="Helical" evidence="1">
    <location>
        <begin position="211"/>
        <end position="233"/>
    </location>
</feature>
<dbReference type="AlphaFoldDB" id="A0AAD7EMI6"/>
<keyword evidence="4" id="KW-1185">Reference proteome</keyword>
<evidence type="ECO:0000259" key="2">
    <source>
        <dbReference type="Pfam" id="PF20151"/>
    </source>
</evidence>
<feature type="transmembrane region" description="Helical" evidence="1">
    <location>
        <begin position="121"/>
        <end position="144"/>
    </location>
</feature>
<keyword evidence="1" id="KW-0472">Membrane</keyword>
<proteinExistence type="predicted"/>
<dbReference type="EMBL" id="JARIHO010000027">
    <property type="protein sequence ID" value="KAJ7339980.1"/>
    <property type="molecule type" value="Genomic_DNA"/>
</dbReference>
<organism evidence="3 4">
    <name type="scientific">Mycena albidolilacea</name>
    <dbReference type="NCBI Taxonomy" id="1033008"/>
    <lineage>
        <taxon>Eukaryota</taxon>
        <taxon>Fungi</taxon>
        <taxon>Dikarya</taxon>
        <taxon>Basidiomycota</taxon>
        <taxon>Agaricomycotina</taxon>
        <taxon>Agaricomycetes</taxon>
        <taxon>Agaricomycetidae</taxon>
        <taxon>Agaricales</taxon>
        <taxon>Marasmiineae</taxon>
        <taxon>Mycenaceae</taxon>
        <taxon>Mycena</taxon>
    </lineage>
</organism>
<gene>
    <name evidence="3" type="ORF">DFH08DRAFT_875867</name>
</gene>
<protein>
    <recommendedName>
        <fullName evidence="2">DUF6533 domain-containing protein</fullName>
    </recommendedName>
</protein>
<comment type="caution">
    <text evidence="3">The sequence shown here is derived from an EMBL/GenBank/DDBJ whole genome shotgun (WGS) entry which is preliminary data.</text>
</comment>